<dbReference type="AlphaFoldDB" id="A0A1V9EYV3"/>
<evidence type="ECO:0000313" key="4">
    <source>
        <dbReference type="Proteomes" id="UP000192276"/>
    </source>
</evidence>
<evidence type="ECO:0000259" key="2">
    <source>
        <dbReference type="Pfam" id="PF03713"/>
    </source>
</evidence>
<dbReference type="OrthoDB" id="517560at2"/>
<protein>
    <submittedName>
        <fullName evidence="3">DUF305 domain-containing protein</fullName>
    </submittedName>
</protein>
<dbReference type="InterPro" id="IPR012347">
    <property type="entry name" value="Ferritin-like"/>
</dbReference>
<dbReference type="Proteomes" id="UP000192276">
    <property type="component" value="Unassembled WGS sequence"/>
</dbReference>
<gene>
    <name evidence="3" type="ORF">A4R26_29795</name>
</gene>
<organism evidence="3 4">
    <name type="scientific">Niastella populi</name>
    <dbReference type="NCBI Taxonomy" id="550983"/>
    <lineage>
        <taxon>Bacteria</taxon>
        <taxon>Pseudomonadati</taxon>
        <taxon>Bacteroidota</taxon>
        <taxon>Chitinophagia</taxon>
        <taxon>Chitinophagales</taxon>
        <taxon>Chitinophagaceae</taxon>
        <taxon>Niastella</taxon>
    </lineage>
</organism>
<evidence type="ECO:0000313" key="3">
    <source>
        <dbReference type="EMBL" id="OQP51219.1"/>
    </source>
</evidence>
<keyword evidence="1" id="KW-0472">Membrane</keyword>
<dbReference type="InterPro" id="IPR005183">
    <property type="entry name" value="DUF305_CopM-like"/>
</dbReference>
<dbReference type="STRING" id="550983.A4R26_29795"/>
<name>A0A1V9EYV3_9BACT</name>
<dbReference type="Pfam" id="PF03713">
    <property type="entry name" value="DUF305"/>
    <property type="match status" value="1"/>
</dbReference>
<evidence type="ECO:0000256" key="1">
    <source>
        <dbReference type="SAM" id="Phobius"/>
    </source>
</evidence>
<keyword evidence="4" id="KW-1185">Reference proteome</keyword>
<dbReference type="EMBL" id="LWBP01000219">
    <property type="protein sequence ID" value="OQP51219.1"/>
    <property type="molecule type" value="Genomic_DNA"/>
</dbReference>
<keyword evidence="1" id="KW-1133">Transmembrane helix</keyword>
<accession>A0A1V9EYV3</accession>
<feature type="transmembrane region" description="Helical" evidence="1">
    <location>
        <begin position="7"/>
        <end position="26"/>
    </location>
</feature>
<dbReference type="Gene3D" id="1.20.1260.10">
    <property type="match status" value="1"/>
</dbReference>
<feature type="transmembrane region" description="Helical" evidence="1">
    <location>
        <begin position="68"/>
        <end position="85"/>
    </location>
</feature>
<reference evidence="4" key="1">
    <citation type="submission" date="2016-04" db="EMBL/GenBank/DDBJ databases">
        <authorList>
            <person name="Chen L."/>
            <person name="Zhuang W."/>
            <person name="Wang G."/>
        </authorList>
    </citation>
    <scope>NUCLEOTIDE SEQUENCE [LARGE SCALE GENOMIC DNA]</scope>
    <source>
        <strain evidence="4">208</strain>
    </source>
</reference>
<feature type="transmembrane region" description="Helical" evidence="1">
    <location>
        <begin position="32"/>
        <end position="56"/>
    </location>
</feature>
<comment type="caution">
    <text evidence="3">The sequence shown here is derived from an EMBL/GenBank/DDBJ whole genome shotgun (WGS) entry which is preliminary data.</text>
</comment>
<sequence>MMGYKKLLLMIAISFFTMYAVMFLNVDDASHIFLSISRTYMALLMSLPMAVVMIAMMNKMYPSKKMNITIVVGAVILFGIILAALRSQTPVGDVQYMKAMIPHHSSAIMTSRNATITDPEVKKLSLEIIESQERETAQMKAILSRMK</sequence>
<proteinExistence type="predicted"/>
<keyword evidence="1" id="KW-0812">Transmembrane</keyword>
<feature type="domain" description="DUF305" evidence="2">
    <location>
        <begin position="83"/>
        <end position="143"/>
    </location>
</feature>